<evidence type="ECO:0000313" key="5">
    <source>
        <dbReference type="Proteomes" id="UP000267430"/>
    </source>
</evidence>
<dbReference type="Pfam" id="PF00106">
    <property type="entry name" value="adh_short"/>
    <property type="match status" value="1"/>
</dbReference>
<keyword evidence="3" id="KW-0560">Oxidoreductase</keyword>
<protein>
    <submittedName>
        <fullName evidence="4">SDR family NAD(P)-dependent oxidoreductase</fullName>
    </submittedName>
</protein>
<dbReference type="InterPro" id="IPR052178">
    <property type="entry name" value="Sec_Metab_Biosynth_SDR"/>
</dbReference>
<dbReference type="OrthoDB" id="9775296at2"/>
<evidence type="ECO:0000256" key="2">
    <source>
        <dbReference type="ARBA" id="ARBA00022857"/>
    </source>
</evidence>
<proteinExistence type="inferred from homology"/>
<name>A0A433HG25_9BACI</name>
<accession>A0A433HG25</accession>
<dbReference type="InterPro" id="IPR036291">
    <property type="entry name" value="NAD(P)-bd_dom_sf"/>
</dbReference>
<sequence>MNLIDLWETYGFRIKTQGCYCTGGSKGRGYETACQLVREGAKVSICGREKETLKYTASSIYQKTGEKIYAIQADVSKLRIGRG</sequence>
<gene>
    <name evidence="4" type="ORF">ELQ35_17150</name>
</gene>
<keyword evidence="2" id="KW-0521">NADP</keyword>
<evidence type="ECO:0000256" key="3">
    <source>
        <dbReference type="ARBA" id="ARBA00023002"/>
    </source>
</evidence>
<dbReference type="PANTHER" id="PTHR43618:SF8">
    <property type="entry name" value="7ALPHA-HYDROXYSTEROID DEHYDROGENASE"/>
    <property type="match status" value="1"/>
</dbReference>
<organism evidence="4 5">
    <name type="scientific">Peribacillus cavernae</name>
    <dbReference type="NCBI Taxonomy" id="1674310"/>
    <lineage>
        <taxon>Bacteria</taxon>
        <taxon>Bacillati</taxon>
        <taxon>Bacillota</taxon>
        <taxon>Bacilli</taxon>
        <taxon>Bacillales</taxon>
        <taxon>Bacillaceae</taxon>
        <taxon>Peribacillus</taxon>
    </lineage>
</organism>
<evidence type="ECO:0000313" key="4">
    <source>
        <dbReference type="EMBL" id="RUQ27163.1"/>
    </source>
</evidence>
<dbReference type="InterPro" id="IPR002347">
    <property type="entry name" value="SDR_fam"/>
</dbReference>
<dbReference type="GO" id="GO:0016491">
    <property type="term" value="F:oxidoreductase activity"/>
    <property type="evidence" value="ECO:0007669"/>
    <property type="project" value="UniProtKB-KW"/>
</dbReference>
<comment type="caution">
    <text evidence="4">The sequence shown here is derived from an EMBL/GenBank/DDBJ whole genome shotgun (WGS) entry which is preliminary data.</text>
</comment>
<dbReference type="Gene3D" id="3.40.50.720">
    <property type="entry name" value="NAD(P)-binding Rossmann-like Domain"/>
    <property type="match status" value="1"/>
</dbReference>
<dbReference type="Proteomes" id="UP000267430">
    <property type="component" value="Unassembled WGS sequence"/>
</dbReference>
<dbReference type="EMBL" id="RYZZ01000030">
    <property type="protein sequence ID" value="RUQ27163.1"/>
    <property type="molecule type" value="Genomic_DNA"/>
</dbReference>
<reference evidence="4 5" key="1">
    <citation type="submission" date="2018-12" db="EMBL/GenBank/DDBJ databases">
        <title>Bacillus chawlae sp. nov., Bacillus glennii sp. nov., and Bacillus saganii sp. nov. Isolated from the Vehicle Assembly Building at Kennedy Space Center where the Viking Spacecraft were Assembled.</title>
        <authorList>
            <person name="Seuylemezian A."/>
            <person name="Vaishampayan P."/>
        </authorList>
    </citation>
    <scope>NUCLEOTIDE SEQUENCE [LARGE SCALE GENOMIC DNA]</scope>
    <source>
        <strain evidence="4 5">L5</strain>
    </source>
</reference>
<comment type="similarity">
    <text evidence="1">Belongs to the short-chain dehydrogenases/reductases (SDR) family.</text>
</comment>
<dbReference type="PANTHER" id="PTHR43618">
    <property type="entry name" value="7-ALPHA-HYDROXYSTEROID DEHYDROGENASE"/>
    <property type="match status" value="1"/>
</dbReference>
<dbReference type="SUPFAM" id="SSF51735">
    <property type="entry name" value="NAD(P)-binding Rossmann-fold domains"/>
    <property type="match status" value="1"/>
</dbReference>
<dbReference type="AlphaFoldDB" id="A0A433HG25"/>
<evidence type="ECO:0000256" key="1">
    <source>
        <dbReference type="ARBA" id="ARBA00006484"/>
    </source>
</evidence>
<keyword evidence="5" id="KW-1185">Reference proteome</keyword>